<keyword evidence="1" id="KW-0812">Transmembrane</keyword>
<feature type="transmembrane region" description="Helical" evidence="1">
    <location>
        <begin position="73"/>
        <end position="92"/>
    </location>
</feature>
<dbReference type="AlphaFoldDB" id="A0A4Z0PDD5"/>
<keyword evidence="1" id="KW-0472">Membrane</keyword>
<evidence type="ECO:0000313" key="2">
    <source>
        <dbReference type="EMBL" id="TGE10301.1"/>
    </source>
</evidence>
<accession>A0A4Z0PDD5</accession>
<feature type="transmembrane region" description="Helical" evidence="1">
    <location>
        <begin position="112"/>
        <end position="128"/>
    </location>
</feature>
<keyword evidence="1" id="KW-1133">Transmembrane helix</keyword>
<proteinExistence type="predicted"/>
<reference evidence="2 3" key="1">
    <citation type="submission" date="2019-04" db="EMBL/GenBank/DDBJ databases">
        <authorList>
            <person name="Feng G."/>
            <person name="Zhang J."/>
            <person name="Zhu H."/>
        </authorList>
    </citation>
    <scope>NUCLEOTIDE SEQUENCE [LARGE SCALE GENOMIC DNA]</scope>
    <source>
        <strain evidence="2 3">92R-1</strain>
    </source>
</reference>
<gene>
    <name evidence="2" type="ORF">EU556_05640</name>
</gene>
<protein>
    <submittedName>
        <fullName evidence="2">Uncharacterized protein</fullName>
    </submittedName>
</protein>
<dbReference type="Proteomes" id="UP000298337">
    <property type="component" value="Unassembled WGS sequence"/>
</dbReference>
<organism evidence="2 3">
    <name type="scientific">Hymenobacter fodinae</name>
    <dbReference type="NCBI Taxonomy" id="2510796"/>
    <lineage>
        <taxon>Bacteria</taxon>
        <taxon>Pseudomonadati</taxon>
        <taxon>Bacteroidota</taxon>
        <taxon>Cytophagia</taxon>
        <taxon>Cytophagales</taxon>
        <taxon>Hymenobacteraceae</taxon>
        <taxon>Hymenobacter</taxon>
    </lineage>
</organism>
<sequence length="152" mass="17460">MTTDQVYQFLEYISLKESGIWKLKSKAYDVKVDGTRFLIRKRGGGANGAIQPLIKGQVVQTDFVQLNLDIKPSYHIILFSFLAGFISLFFILSDDKMTINNEFRAPTLLERIGMALFVLLIPAVISYFKTIQPVQNAEKWLIRRLKLEPIFN</sequence>
<keyword evidence="3" id="KW-1185">Reference proteome</keyword>
<comment type="caution">
    <text evidence="2">The sequence shown here is derived from an EMBL/GenBank/DDBJ whole genome shotgun (WGS) entry which is preliminary data.</text>
</comment>
<dbReference type="RefSeq" id="WP_135431857.1">
    <property type="nucleotide sequence ID" value="NZ_SRLA01000001.1"/>
</dbReference>
<evidence type="ECO:0000313" key="3">
    <source>
        <dbReference type="Proteomes" id="UP000298337"/>
    </source>
</evidence>
<evidence type="ECO:0000256" key="1">
    <source>
        <dbReference type="SAM" id="Phobius"/>
    </source>
</evidence>
<dbReference type="EMBL" id="SRLA01000001">
    <property type="protein sequence ID" value="TGE10301.1"/>
    <property type="molecule type" value="Genomic_DNA"/>
</dbReference>
<name>A0A4Z0PDD5_9BACT</name>